<protein>
    <recommendedName>
        <fullName evidence="3">GMP synthase (glutamine-hydrolyzing)</fullName>
        <ecNumber evidence="3">6.3.5.2</ecNumber>
    </recommendedName>
</protein>
<dbReference type="InterPro" id="IPR022310">
    <property type="entry name" value="NAD/GMP_synthase"/>
</dbReference>
<dbReference type="Pfam" id="PF02540">
    <property type="entry name" value="NAD_synthase"/>
    <property type="match status" value="1"/>
</dbReference>
<accession>A0A7T8BBV2</accession>
<dbReference type="AlphaFoldDB" id="A0A7T8BBV2"/>
<dbReference type="PANTHER" id="PTHR11922:SF2">
    <property type="entry name" value="GMP SYNTHASE [GLUTAMINE-HYDROLYZING]"/>
    <property type="match status" value="1"/>
</dbReference>
<dbReference type="GO" id="GO:0005524">
    <property type="term" value="F:ATP binding"/>
    <property type="evidence" value="ECO:0007669"/>
    <property type="project" value="UniProtKB-UniRule"/>
</dbReference>
<comment type="pathway">
    <text evidence="2">Purine metabolism; GMP biosynthesis; GMP from XMP (L-Gln route): step 1/1.</text>
</comment>
<dbReference type="Pfam" id="PF00117">
    <property type="entry name" value="GATase"/>
    <property type="match status" value="1"/>
</dbReference>
<organism evidence="12 13">
    <name type="scientific">Breznakiella homolactica</name>
    <dbReference type="NCBI Taxonomy" id="2798577"/>
    <lineage>
        <taxon>Bacteria</taxon>
        <taxon>Pseudomonadati</taxon>
        <taxon>Spirochaetota</taxon>
        <taxon>Spirochaetia</taxon>
        <taxon>Spirochaetales</taxon>
        <taxon>Breznakiellaceae</taxon>
        <taxon>Breznakiella</taxon>
    </lineage>
</organism>
<evidence type="ECO:0000256" key="10">
    <source>
        <dbReference type="PROSITE-ProRule" id="PRU00886"/>
    </source>
</evidence>
<proteinExistence type="predicted"/>
<evidence type="ECO:0000256" key="6">
    <source>
        <dbReference type="ARBA" id="ARBA00022749"/>
    </source>
</evidence>
<sequence length="550" mass="60044">MDKILILDFGSQTTQLIGRRIRELGVYAEIIPGDAAVTDETLADVKGIILSGSPESVYSPDGEVPDQRIYSLGLPLLGICYGIQRMTVDNGGTVEALPEREYGSLEVNLTVPDDPGKLAGGDAAAAFFSGFDGTVPLDAIRGSTAAKSKPGASFSINSWMSHGDTITKLGRGFRQFGTSLHGAPAVLVHEERPWFGVQFHPEVTHNERGTEIIAGFVFGVCGCKPGWSMEQYIEEVRASLGQRVGANPVLLLISGGVDSTVAGALLLKTLNPDQVHLMYMDTGLMRKNETETVRVNLERLGAKHLHIIHCENEFLSALKGLTDPEAKRKAIGDLFITIQEREVTRLGLPDSYFLAQGTLYTDLIESGKGIGKKAHLIKSHHNVGSPLVDAKRKAGRIIEPLDRLYKDEVRSLGRILGIDEDVVRRHPFPGPGLGVRILGEVTKEKCDILRDADAIYIEELKKRGLYDEIWQAFAVLLPIRSVGVAGDVRKYSWVLALRAITSDDGMTADVYPFSMKDLLEISTLITNTVTDIGRVTYDISSKPPATIEWE</sequence>
<dbReference type="Gene3D" id="3.40.50.880">
    <property type="match status" value="1"/>
</dbReference>
<dbReference type="CDD" id="cd01997">
    <property type="entry name" value="GMP_synthase_C"/>
    <property type="match status" value="1"/>
</dbReference>
<keyword evidence="4 12" id="KW-0436">Ligase</keyword>
<keyword evidence="8 10" id="KW-0067">ATP-binding</keyword>
<keyword evidence="5 10" id="KW-0547">Nucleotide-binding</keyword>
<dbReference type="NCBIfam" id="NF000848">
    <property type="entry name" value="PRK00074.1"/>
    <property type="match status" value="1"/>
</dbReference>
<feature type="domain" description="GMPS ATP-PPase" evidence="11">
    <location>
        <begin position="227"/>
        <end position="425"/>
    </location>
</feature>
<dbReference type="InterPro" id="IPR025777">
    <property type="entry name" value="GMPS_ATP_PPase_dom"/>
</dbReference>
<evidence type="ECO:0000256" key="5">
    <source>
        <dbReference type="ARBA" id="ARBA00022741"/>
    </source>
</evidence>
<evidence type="ECO:0000256" key="2">
    <source>
        <dbReference type="ARBA" id="ARBA00005153"/>
    </source>
</evidence>
<comment type="function">
    <text evidence="1">Catalyzes the synthesis of GMP from XMP.</text>
</comment>
<dbReference type="PANTHER" id="PTHR11922">
    <property type="entry name" value="GMP SYNTHASE-RELATED"/>
    <property type="match status" value="1"/>
</dbReference>
<keyword evidence="6 10" id="KW-0332">GMP biosynthesis</keyword>
<dbReference type="KEGG" id="bhc:JFL75_05975"/>
<evidence type="ECO:0000256" key="8">
    <source>
        <dbReference type="ARBA" id="ARBA00022840"/>
    </source>
</evidence>
<gene>
    <name evidence="12" type="primary">guaA</name>
    <name evidence="12" type="ORF">JFL75_05975</name>
</gene>
<keyword evidence="13" id="KW-1185">Reference proteome</keyword>
<dbReference type="PROSITE" id="PS51273">
    <property type="entry name" value="GATASE_TYPE_1"/>
    <property type="match status" value="1"/>
</dbReference>
<dbReference type="GO" id="GO:0005829">
    <property type="term" value="C:cytosol"/>
    <property type="evidence" value="ECO:0007669"/>
    <property type="project" value="TreeGrafter"/>
</dbReference>
<dbReference type="SUPFAM" id="SSF52402">
    <property type="entry name" value="Adenine nucleotide alpha hydrolases-like"/>
    <property type="match status" value="1"/>
</dbReference>
<dbReference type="Pfam" id="PF00958">
    <property type="entry name" value="GMP_synt_C"/>
    <property type="match status" value="1"/>
</dbReference>
<dbReference type="UniPathway" id="UPA00189">
    <property type="reaction ID" value="UER00296"/>
</dbReference>
<keyword evidence="7 10" id="KW-0658">Purine biosynthesis</keyword>
<dbReference type="InterPro" id="IPR004739">
    <property type="entry name" value="GMP_synth_GATase"/>
</dbReference>
<dbReference type="SUPFAM" id="SSF52317">
    <property type="entry name" value="Class I glutamine amidotransferase-like"/>
    <property type="match status" value="1"/>
</dbReference>
<dbReference type="EMBL" id="CP067089">
    <property type="protein sequence ID" value="QQO10460.1"/>
    <property type="molecule type" value="Genomic_DNA"/>
</dbReference>
<dbReference type="PROSITE" id="PS51553">
    <property type="entry name" value="GMPS_ATP_PPASE"/>
    <property type="match status" value="1"/>
</dbReference>
<dbReference type="InterPro" id="IPR017926">
    <property type="entry name" value="GATASE"/>
</dbReference>
<reference evidence="12" key="1">
    <citation type="submission" date="2021-01" db="EMBL/GenBank/DDBJ databases">
        <title>Description of Breznakiella homolactica.</title>
        <authorList>
            <person name="Song Y."/>
            <person name="Brune A."/>
        </authorList>
    </citation>
    <scope>NUCLEOTIDE SEQUENCE</scope>
    <source>
        <strain evidence="12">RmG30</strain>
    </source>
</reference>
<evidence type="ECO:0000313" key="13">
    <source>
        <dbReference type="Proteomes" id="UP000595917"/>
    </source>
</evidence>
<dbReference type="Proteomes" id="UP000595917">
    <property type="component" value="Chromosome"/>
</dbReference>
<evidence type="ECO:0000256" key="7">
    <source>
        <dbReference type="ARBA" id="ARBA00022755"/>
    </source>
</evidence>
<dbReference type="CDD" id="cd01742">
    <property type="entry name" value="GATase1_GMP_Synthase"/>
    <property type="match status" value="1"/>
</dbReference>
<evidence type="ECO:0000256" key="3">
    <source>
        <dbReference type="ARBA" id="ARBA00012746"/>
    </source>
</evidence>
<evidence type="ECO:0000259" key="11">
    <source>
        <dbReference type="PROSITE" id="PS51553"/>
    </source>
</evidence>
<dbReference type="InterPro" id="IPR029062">
    <property type="entry name" value="Class_I_gatase-like"/>
</dbReference>
<dbReference type="Gene3D" id="3.30.300.10">
    <property type="match status" value="1"/>
</dbReference>
<feature type="binding site" evidence="10">
    <location>
        <begin position="254"/>
        <end position="260"/>
    </location>
    <ligand>
        <name>ATP</name>
        <dbReference type="ChEBI" id="CHEBI:30616"/>
    </ligand>
</feature>
<evidence type="ECO:0000256" key="9">
    <source>
        <dbReference type="ARBA" id="ARBA00022962"/>
    </source>
</evidence>
<name>A0A7T8BBV2_9SPIR</name>
<dbReference type="InterPro" id="IPR014729">
    <property type="entry name" value="Rossmann-like_a/b/a_fold"/>
</dbReference>
<dbReference type="NCBIfam" id="TIGR00884">
    <property type="entry name" value="guaA_Cterm"/>
    <property type="match status" value="1"/>
</dbReference>
<evidence type="ECO:0000256" key="4">
    <source>
        <dbReference type="ARBA" id="ARBA00022598"/>
    </source>
</evidence>
<dbReference type="InterPro" id="IPR001674">
    <property type="entry name" value="GMP_synth_C"/>
</dbReference>
<keyword evidence="9" id="KW-0315">Glutamine amidotransferase</keyword>
<dbReference type="FunFam" id="3.30.300.10:FF:000002">
    <property type="entry name" value="GMP synthase [glutamine-hydrolyzing]"/>
    <property type="match status" value="1"/>
</dbReference>
<evidence type="ECO:0000313" key="12">
    <source>
        <dbReference type="EMBL" id="QQO10460.1"/>
    </source>
</evidence>
<dbReference type="Gene3D" id="3.40.50.620">
    <property type="entry name" value="HUPs"/>
    <property type="match status" value="1"/>
</dbReference>
<dbReference type="RefSeq" id="WP_215627764.1">
    <property type="nucleotide sequence ID" value="NZ_CP067089.2"/>
</dbReference>
<dbReference type="EC" id="6.3.5.2" evidence="3"/>
<evidence type="ECO:0000256" key="1">
    <source>
        <dbReference type="ARBA" id="ARBA00002332"/>
    </source>
</evidence>
<dbReference type="GO" id="GO:0003921">
    <property type="term" value="F:GMP synthase activity"/>
    <property type="evidence" value="ECO:0007669"/>
    <property type="project" value="InterPro"/>
</dbReference>
<dbReference type="SUPFAM" id="SSF54810">
    <property type="entry name" value="GMP synthetase C-terminal dimerisation domain"/>
    <property type="match status" value="1"/>
</dbReference>